<organism evidence="2 3">
    <name type="scientific">Orbilia oligospora</name>
    <name type="common">Nematode-trapping fungus</name>
    <name type="synonym">Arthrobotrys oligospora</name>
    <dbReference type="NCBI Taxonomy" id="2813651"/>
    <lineage>
        <taxon>Eukaryota</taxon>
        <taxon>Fungi</taxon>
        <taxon>Dikarya</taxon>
        <taxon>Ascomycota</taxon>
        <taxon>Pezizomycotina</taxon>
        <taxon>Orbiliomycetes</taxon>
        <taxon>Orbiliales</taxon>
        <taxon>Orbiliaceae</taxon>
        <taxon>Orbilia</taxon>
    </lineage>
</organism>
<feature type="signal peptide" evidence="1">
    <location>
        <begin position="1"/>
        <end position="21"/>
    </location>
</feature>
<dbReference type="EMBL" id="WIQZ01000160">
    <property type="protein sequence ID" value="KAF3120074.1"/>
    <property type="molecule type" value="Genomic_DNA"/>
</dbReference>
<dbReference type="AlphaFoldDB" id="A0A7C8NYJ0"/>
<feature type="chain" id="PRO_5028832427" evidence="1">
    <location>
        <begin position="22"/>
        <end position="312"/>
    </location>
</feature>
<dbReference type="Proteomes" id="UP000480548">
    <property type="component" value="Unassembled WGS sequence"/>
</dbReference>
<evidence type="ECO:0000313" key="2">
    <source>
        <dbReference type="EMBL" id="KAF3120074.1"/>
    </source>
</evidence>
<reference evidence="2 3" key="1">
    <citation type="submission" date="2019-06" db="EMBL/GenBank/DDBJ databases">
        <authorList>
            <person name="Palmer J.M."/>
        </authorList>
    </citation>
    <scope>NUCLEOTIDE SEQUENCE [LARGE SCALE GENOMIC DNA]</scope>
    <source>
        <strain evidence="2 3">TWF703</strain>
    </source>
</reference>
<evidence type="ECO:0000256" key="1">
    <source>
        <dbReference type="SAM" id="SignalP"/>
    </source>
</evidence>
<sequence length="312" mass="33586">MQTLIMSLSLLTLGIAPTALAGSDKLCVEVANEFMPGECSVKIIWNRLTDATVGDTSLDFPPPFNYSIQGTFFDANGRVISDQSTLGDCSNVHAKEQSDCRFGSKVFPYKMKVAPGAGTGGDFLQFNYGDLEWHTNPNPSDGRKFVGDKAKGDGPWCNLKTDWTKWSGEMETDGESFVLPSTYDKTKDQKVETREVECSFACDVFVVDARPGKGSFKKCSEKNTNPVDCPLPISIPVPGPPMPVPIPIPCIPVPCAPPLVVPPVPPLPPIANGTITGTLPNLPPPPTTMPVRAKTTIETRTRTTSLDDGQGQ</sequence>
<name>A0A7C8NYJ0_ORBOL</name>
<proteinExistence type="predicted"/>
<evidence type="ECO:0000313" key="3">
    <source>
        <dbReference type="Proteomes" id="UP000480548"/>
    </source>
</evidence>
<protein>
    <submittedName>
        <fullName evidence="2">Uncharacterized protein</fullName>
    </submittedName>
</protein>
<gene>
    <name evidence="2" type="ORF">TWF703_002916</name>
</gene>
<comment type="caution">
    <text evidence="2">The sequence shown here is derived from an EMBL/GenBank/DDBJ whole genome shotgun (WGS) entry which is preliminary data.</text>
</comment>
<keyword evidence="1" id="KW-0732">Signal</keyword>
<accession>A0A7C8NYJ0</accession>